<gene>
    <name evidence="1" type="ORF">ACFSAU_04260</name>
</gene>
<sequence>MSDDNSKFDLTRRKVLGGLGGIGAGAALGGTGTMAFLNDTEETSGVMTAGELDLIVEYYSYWSQGSGGDYVSGEIDGDAVTGELSDVKPGDSGLVALCPRIETNPAYLWLCGELTANNENGITEPESEVDSTGGDGNGELAQNVDVTLKYCTLDDDIGDDGGFNADDVESSTDIWSGTLAELFDAIQYGVPLDGEGTTPDNGDGFFEPGAQAHYPGTGDNGEGPCLCLDWEVPYEVGNIIQSDSLSFDLQLYAQQSRHNEGTDNPCASVTTEAGDGFAKVAESFNGNETITGGARARYGNNGSSGAWELAVGDEPGVSGEFAEENYVWTSGQTVDWSVSYDESSDELSFTFDGTTISDTLDDPQPDGRMAIQGKADEATVEASIDSLSIGGTSISLNGPNGGSVTNDGEGRQTRYLLVNTALDGSTDFELSGEATVTLQTDYAGGNEGVAFDVVFE</sequence>
<protein>
    <submittedName>
        <fullName evidence="1">Choice-of-anchor W domain-containing protein</fullName>
    </submittedName>
</protein>
<dbReference type="RefSeq" id="WP_267645991.1">
    <property type="nucleotide sequence ID" value="NZ_JANHGR010000001.1"/>
</dbReference>
<dbReference type="AlphaFoldDB" id="A0ABD6BPV5"/>
<dbReference type="NCBIfam" id="NF041928">
    <property type="entry name" value="choice_anch_W"/>
    <property type="match status" value="1"/>
</dbReference>
<dbReference type="InterPro" id="IPR023833">
    <property type="entry name" value="Signal_pept_SipW-depend-type"/>
</dbReference>
<keyword evidence="2" id="KW-1185">Reference proteome</keyword>
<dbReference type="Proteomes" id="UP001597139">
    <property type="component" value="Unassembled WGS sequence"/>
</dbReference>
<reference evidence="1 2" key="1">
    <citation type="journal article" date="2019" name="Int. J. Syst. Evol. Microbiol.">
        <title>The Global Catalogue of Microorganisms (GCM) 10K type strain sequencing project: providing services to taxonomists for standard genome sequencing and annotation.</title>
        <authorList>
            <consortium name="The Broad Institute Genomics Platform"/>
            <consortium name="The Broad Institute Genome Sequencing Center for Infectious Disease"/>
            <person name="Wu L."/>
            <person name="Ma J."/>
        </authorList>
    </citation>
    <scope>NUCLEOTIDE SEQUENCE [LARGE SCALE GENOMIC DNA]</scope>
    <source>
        <strain evidence="1 2">CGMCC 1.12859</strain>
    </source>
</reference>
<dbReference type="InterPro" id="IPR006311">
    <property type="entry name" value="TAT_signal"/>
</dbReference>
<name>A0ABD6BPV5_9EURY</name>
<evidence type="ECO:0000313" key="1">
    <source>
        <dbReference type="EMBL" id="MFD1566696.1"/>
    </source>
</evidence>
<dbReference type="InterPro" id="IPR049671">
    <property type="entry name" value="Choice_anch_W"/>
</dbReference>
<dbReference type="NCBIfam" id="TIGR04088">
    <property type="entry name" value="cognate_SipW"/>
    <property type="match status" value="1"/>
</dbReference>
<accession>A0ABD6BPV5</accession>
<dbReference type="PROSITE" id="PS51318">
    <property type="entry name" value="TAT"/>
    <property type="match status" value="1"/>
</dbReference>
<comment type="caution">
    <text evidence="1">The sequence shown here is derived from an EMBL/GenBank/DDBJ whole genome shotgun (WGS) entry which is preliminary data.</text>
</comment>
<organism evidence="1 2">
    <name type="scientific">Halolamina litorea</name>
    <dbReference type="NCBI Taxonomy" id="1515593"/>
    <lineage>
        <taxon>Archaea</taxon>
        <taxon>Methanobacteriati</taxon>
        <taxon>Methanobacteriota</taxon>
        <taxon>Stenosarchaea group</taxon>
        <taxon>Halobacteria</taxon>
        <taxon>Halobacteriales</taxon>
        <taxon>Haloferacaceae</taxon>
    </lineage>
</organism>
<proteinExistence type="predicted"/>
<evidence type="ECO:0000313" key="2">
    <source>
        <dbReference type="Proteomes" id="UP001597139"/>
    </source>
</evidence>
<dbReference type="EMBL" id="JBHUCZ010000001">
    <property type="protein sequence ID" value="MFD1566696.1"/>
    <property type="molecule type" value="Genomic_DNA"/>
</dbReference>